<dbReference type="PANTHER" id="PTHR10443">
    <property type="entry name" value="MICROSOMAL DIPEPTIDASE"/>
    <property type="match status" value="1"/>
</dbReference>
<evidence type="ECO:0000313" key="1">
    <source>
        <dbReference type="EMBL" id="MCF2651588.1"/>
    </source>
</evidence>
<dbReference type="SUPFAM" id="SSF51556">
    <property type="entry name" value="Metallo-dependent hydrolases"/>
    <property type="match status" value="1"/>
</dbReference>
<protein>
    <submittedName>
        <fullName evidence="1">Dipeptidase</fullName>
    </submittedName>
</protein>
<dbReference type="PROSITE" id="PS51365">
    <property type="entry name" value="RENAL_DIPEPTIDASE_2"/>
    <property type="match status" value="1"/>
</dbReference>
<evidence type="ECO:0000313" key="2">
    <source>
        <dbReference type="Proteomes" id="UP001299220"/>
    </source>
</evidence>
<dbReference type="RefSeq" id="WP_235322599.1">
    <property type="nucleotide sequence ID" value="NZ_JAFBIT010000001.1"/>
</dbReference>
<dbReference type="Pfam" id="PF01244">
    <property type="entry name" value="Peptidase_M19"/>
    <property type="match status" value="1"/>
</dbReference>
<dbReference type="PANTHER" id="PTHR10443:SF12">
    <property type="entry name" value="DIPEPTIDASE"/>
    <property type="match status" value="1"/>
</dbReference>
<dbReference type="Proteomes" id="UP001299220">
    <property type="component" value="Unassembled WGS sequence"/>
</dbReference>
<comment type="caution">
    <text evidence="1">The sequence shown here is derived from an EMBL/GenBank/DDBJ whole genome shotgun (WGS) entry which is preliminary data.</text>
</comment>
<proteinExistence type="predicted"/>
<organism evidence="1 2">
    <name type="scientific">Anaeromassilibacillus senegalensis</name>
    <dbReference type="NCBI Taxonomy" id="1673717"/>
    <lineage>
        <taxon>Bacteria</taxon>
        <taxon>Bacillati</taxon>
        <taxon>Bacillota</taxon>
        <taxon>Clostridia</taxon>
        <taxon>Eubacteriales</taxon>
        <taxon>Acutalibacteraceae</taxon>
        <taxon>Anaeromassilibacillus</taxon>
    </lineage>
</organism>
<sequence length="312" mass="34676">MMRYFDLHCDTLVTCLEKGKSLLKNDLHVSVEKGNRYTPYIQCAAIWLPDDVRGETALDYFDRHADFFEREAQSGAFTVIRSGDEFDALEGKPGVGLMLTVEGGAAIAGKLENLAHLHQRGVRMMTLTWNGSNEIGSGVLSGDKFGLTPFGILAVQEMERLGIVIDISHASERLFFDVAEHTERPFVASHSNAKALCGHPRNLTDEQIRVMIQRGGLIGLNYFKAFLNNEPDCANIEDLYAHAEHILSLGGADILAMGSDFDGSTMPRGITGLESIEDIANVFLRHNLPESLVDKIFYENAATFFKRFDRME</sequence>
<dbReference type="CDD" id="cd01301">
    <property type="entry name" value="rDP_like"/>
    <property type="match status" value="1"/>
</dbReference>
<dbReference type="InterPro" id="IPR032466">
    <property type="entry name" value="Metal_Hydrolase"/>
</dbReference>
<name>A0ABS9CKX3_9FIRM</name>
<gene>
    <name evidence="1" type="ORF">JQM67_03090</name>
</gene>
<keyword evidence="2" id="KW-1185">Reference proteome</keyword>
<dbReference type="InterPro" id="IPR008257">
    <property type="entry name" value="Pept_M19"/>
</dbReference>
<dbReference type="EMBL" id="JAFBIT010000001">
    <property type="protein sequence ID" value="MCF2651588.1"/>
    <property type="molecule type" value="Genomic_DNA"/>
</dbReference>
<reference evidence="1 2" key="1">
    <citation type="submission" date="2020-12" db="EMBL/GenBank/DDBJ databases">
        <title>Whole genome sequences of gut porcine anaerobes.</title>
        <authorList>
            <person name="Kubasova T."/>
            <person name="Jahodarova E."/>
            <person name="Rychlik I."/>
        </authorList>
    </citation>
    <scope>NUCLEOTIDE SEQUENCE [LARGE SCALE GENOMIC DNA]</scope>
    <source>
        <strain evidence="1 2">An867</strain>
    </source>
</reference>
<dbReference type="Gene3D" id="3.20.20.140">
    <property type="entry name" value="Metal-dependent hydrolases"/>
    <property type="match status" value="1"/>
</dbReference>
<accession>A0ABS9CKX3</accession>